<evidence type="ECO:0000313" key="2">
    <source>
        <dbReference type="EMBL" id="RXM98695.1"/>
    </source>
</evidence>
<gene>
    <name evidence="2" type="ORF">EOD39_12772</name>
</gene>
<evidence type="ECO:0000256" key="1">
    <source>
        <dbReference type="SAM" id="SignalP"/>
    </source>
</evidence>
<dbReference type="EMBL" id="SCEB01000593">
    <property type="protein sequence ID" value="RXM98695.1"/>
    <property type="molecule type" value="Genomic_DNA"/>
</dbReference>
<sequence>MAILGLIFLAIILAVVLQRAISKPPLERERPPIVPLQQSMPSMSVYPPSDTYMGLADTKIAGPGSHISNHSNRSMSVLRVPSQSQLSRVYSQNSLHRSVSQLIDIHDKKSLIEDTVWETIVQGHDSGMFVEDEDFIDSIKGFSTVRKEHTMFTDTHL</sequence>
<organism evidence="2 3">
    <name type="scientific">Acipenser ruthenus</name>
    <name type="common">Sterlet sturgeon</name>
    <dbReference type="NCBI Taxonomy" id="7906"/>
    <lineage>
        <taxon>Eukaryota</taxon>
        <taxon>Metazoa</taxon>
        <taxon>Chordata</taxon>
        <taxon>Craniata</taxon>
        <taxon>Vertebrata</taxon>
        <taxon>Euteleostomi</taxon>
        <taxon>Actinopterygii</taxon>
        <taxon>Chondrostei</taxon>
        <taxon>Acipenseriformes</taxon>
        <taxon>Acipenseridae</taxon>
        <taxon>Acipenser</taxon>
    </lineage>
</organism>
<reference evidence="2 3" key="1">
    <citation type="submission" date="2019-01" db="EMBL/GenBank/DDBJ databases">
        <title>Draft Genome and Complete Hox-Cluster Characterization of the Sterlet Sturgeon (Acipenser ruthenus).</title>
        <authorList>
            <person name="Wei Q."/>
        </authorList>
    </citation>
    <scope>NUCLEOTIDE SEQUENCE [LARGE SCALE GENOMIC DNA]</scope>
    <source>
        <strain evidence="2">WHYD16114868_AA</strain>
        <tissue evidence="2">Blood</tissue>
    </source>
</reference>
<protein>
    <submittedName>
        <fullName evidence="2">Usherin</fullName>
    </submittedName>
</protein>
<dbReference type="AlphaFoldDB" id="A0A662YR91"/>
<feature type="chain" id="PRO_5024946527" evidence="1">
    <location>
        <begin position="23"/>
        <end position="157"/>
    </location>
</feature>
<name>A0A662YR91_ACIRT</name>
<comment type="caution">
    <text evidence="2">The sequence shown here is derived from an EMBL/GenBank/DDBJ whole genome shotgun (WGS) entry which is preliminary data.</text>
</comment>
<evidence type="ECO:0000313" key="3">
    <source>
        <dbReference type="Proteomes" id="UP000289886"/>
    </source>
</evidence>
<keyword evidence="1" id="KW-0732">Signal</keyword>
<accession>A0A662YR91</accession>
<dbReference type="Proteomes" id="UP000289886">
    <property type="component" value="Unassembled WGS sequence"/>
</dbReference>
<feature type="signal peptide" evidence="1">
    <location>
        <begin position="1"/>
        <end position="22"/>
    </location>
</feature>
<keyword evidence="3" id="KW-1185">Reference proteome</keyword>
<proteinExistence type="predicted"/>